<reference evidence="1 2" key="1">
    <citation type="submission" date="2023-07" db="EMBL/GenBank/DDBJ databases">
        <title>Sequencing the genomes of 1000 actinobacteria strains.</title>
        <authorList>
            <person name="Klenk H.-P."/>
        </authorList>
    </citation>
    <scope>NUCLEOTIDE SEQUENCE [LARGE SCALE GENOMIC DNA]</scope>
    <source>
        <strain evidence="1 2">DSM 44508</strain>
    </source>
</reference>
<gene>
    <name evidence="1" type="ORF">J2S37_000318</name>
</gene>
<dbReference type="RefSeq" id="WP_277104884.1">
    <property type="nucleotide sequence ID" value="NZ_BAAAJS010000023.1"/>
</dbReference>
<sequence>MGILPLIGEAAQVDPANSVRFMKVKATLTLGCNQWQQVHGFYSQALDLLSDQGHFEEAVQPAKELALDTKLKRGLPFIHTENLLTNYTTTRSLQTCASVPRLPRHPLPLGEHAHVSL</sequence>
<protein>
    <submittedName>
        <fullName evidence="1">Uncharacterized protein</fullName>
    </submittedName>
</protein>
<dbReference type="EMBL" id="JAVDYF010000001">
    <property type="protein sequence ID" value="MDR7353780.1"/>
    <property type="molecule type" value="Genomic_DNA"/>
</dbReference>
<organism evidence="1 2">
    <name type="scientific">Corynebacterium felinum</name>
    <dbReference type="NCBI Taxonomy" id="131318"/>
    <lineage>
        <taxon>Bacteria</taxon>
        <taxon>Bacillati</taxon>
        <taxon>Actinomycetota</taxon>
        <taxon>Actinomycetes</taxon>
        <taxon>Mycobacteriales</taxon>
        <taxon>Corynebacteriaceae</taxon>
        <taxon>Corynebacterium</taxon>
    </lineage>
</organism>
<keyword evidence="2" id="KW-1185">Reference proteome</keyword>
<dbReference type="Proteomes" id="UP001183619">
    <property type="component" value="Unassembled WGS sequence"/>
</dbReference>
<proteinExistence type="predicted"/>
<accession>A0ABU2B588</accession>
<name>A0ABU2B588_9CORY</name>
<evidence type="ECO:0000313" key="2">
    <source>
        <dbReference type="Proteomes" id="UP001183619"/>
    </source>
</evidence>
<evidence type="ECO:0000313" key="1">
    <source>
        <dbReference type="EMBL" id="MDR7353780.1"/>
    </source>
</evidence>
<comment type="caution">
    <text evidence="1">The sequence shown here is derived from an EMBL/GenBank/DDBJ whole genome shotgun (WGS) entry which is preliminary data.</text>
</comment>